<feature type="compositionally biased region" description="Basic and acidic residues" evidence="4">
    <location>
        <begin position="975"/>
        <end position="984"/>
    </location>
</feature>
<evidence type="ECO:0000313" key="6">
    <source>
        <dbReference type="Proteomes" id="UP000252355"/>
    </source>
</evidence>
<feature type="compositionally biased region" description="Low complexity" evidence="4">
    <location>
        <begin position="933"/>
        <end position="950"/>
    </location>
</feature>
<dbReference type="Pfam" id="PF13432">
    <property type="entry name" value="TPR_16"/>
    <property type="match status" value="2"/>
</dbReference>
<evidence type="ECO:0000256" key="4">
    <source>
        <dbReference type="SAM" id="MobiDB-lite"/>
    </source>
</evidence>
<dbReference type="Gene3D" id="1.25.40.10">
    <property type="entry name" value="Tetratricopeptide repeat domain"/>
    <property type="match status" value="4"/>
</dbReference>
<dbReference type="PROSITE" id="PS50005">
    <property type="entry name" value="TPR"/>
    <property type="match status" value="1"/>
</dbReference>
<organism evidence="5 6">
    <name type="scientific">Candidatus Ozemobacter sibiricus</name>
    <dbReference type="NCBI Taxonomy" id="2268124"/>
    <lineage>
        <taxon>Bacteria</taxon>
        <taxon>Candidatus Ozemobacteria</taxon>
        <taxon>Candidatus Ozemobacterales</taxon>
        <taxon>Candidatus Ozemobacteraceae</taxon>
        <taxon>Candidatus Ozemobacter</taxon>
    </lineage>
</organism>
<keyword evidence="1" id="KW-0677">Repeat</keyword>
<dbReference type="InterPro" id="IPR011990">
    <property type="entry name" value="TPR-like_helical_dom_sf"/>
</dbReference>
<reference evidence="5 6" key="1">
    <citation type="submission" date="2018-05" db="EMBL/GenBank/DDBJ databases">
        <title>A metagenomic window into the 2 km-deep terrestrial subsurface aquifer revealed taxonomically and functionally diverse microbial community comprising novel uncultured bacterial lineages.</title>
        <authorList>
            <person name="Kadnikov V.V."/>
            <person name="Mardanov A.V."/>
            <person name="Beletsky A.V."/>
            <person name="Banks D."/>
            <person name="Pimenov N.V."/>
            <person name="Frank Y.A."/>
            <person name="Karnachuk O.V."/>
            <person name="Ravin N.V."/>
        </authorList>
    </citation>
    <scope>NUCLEOTIDE SEQUENCE [LARGE SCALE GENOMIC DNA]</scope>
    <source>
        <strain evidence="5">BY5</strain>
    </source>
</reference>
<dbReference type="PANTHER" id="PTHR44943:SF8">
    <property type="entry name" value="TPR REPEAT-CONTAINING PROTEIN MJ0263"/>
    <property type="match status" value="1"/>
</dbReference>
<sequence length="1134" mass="125018">MLEPFPTIAGRGRRPGAAGRWARLFLLGLAGLVWASGASSPAEGAPPADYSTLKKFLTARMYCEAYLELLNLELARKEEDPRLTKLKKELLPGTRKEAEKRARLNPDDSAVFTILADVEFQEGRLDEAMRRISTARQGNPNALTHHIFARILFQKGNINQAFDEMEKALQADPSSEVIFEDFQFLYNCKNYGVASAKRLGGGAGFPRRATPVASTGSTAVMPDNPFENDPTPPPDVVLPPEPTPGQEPVVAVKPPEPPRPVEPPLPDEPDGGDAEPDDTEPFPPEPTPEPSPPPIKVASPSRPTVAEDPEKKRMKEADYWFEQARRKFESGDVTTAEETLAKAEGIYPGLPGRAELKQKIEEKKAIEKEYQFAKTLYENEKYDLARPGIQKAYDSNPEKFAEATFYLGKIYILGSERDLKKARSYFEKFLANPNVNPDLKRDVEWVMIGLLTDDQDNEEAYRRFHEFEAKEPEYARNQRTYWRLKYTLWYRHYRTEIHIGLAVFAGATLLVFLLMVVPSLGIFVFDPLKRAQGAFENQHFEKAVSIAEDALRRGKHPIQIQRQLLEICIQSHFALRNFFKCQDHAKHLLNLFPDNPIAWKYLAKAYLETNDTSEEAVTLYETIYRQNPENKEYLPILARHYATHKVYTVETMEIMYAAFQTDPNDAANVLALAEAYVQNKRMGDEVIAVLEAALKHKPEQTEFRELLARNYAKKGMYAEAARECLAILKVNINNMGIHVVYTTSMKKMNMLDEAILQYEEFLQKHPGNAQLAEIITGLRKELEASHPGGRDPLAPLEDLSPFAEDLLVDGLGDLGGGPLPTGAAQTDVEGFVEPPPEGFEPPDKPVPVPDFMKEGGGLAPSGGAPPAPAASAAPARSTGPTPAPPASPPPTVSDLEALEAIPIMDPFADHPDALLEPDGIGPQVPAGEPPAAPAGGAAGPVSKPKAVPSVPSAPPAPASGASRSGPKAPRPEPSAPRDEDRPEPDQPSAAAPSPAESGARPAAGGSAGKPAPVGEAEVAKARDLAKRGKWEEVVKLLTPVFASRRERAVGILLAEAYLKQRQPILAKEIVETLEFDRELMPEEVKDILYRVAVALEEAKQTEAALTLYDLICNVDINYRDAFDRSDRLYSQRKK</sequence>
<dbReference type="SUPFAM" id="SSF48452">
    <property type="entry name" value="TPR-like"/>
    <property type="match status" value="3"/>
</dbReference>
<keyword evidence="2 3" id="KW-0802">TPR repeat</keyword>
<dbReference type="AlphaFoldDB" id="A0A367ZSH1"/>
<feature type="compositionally biased region" description="Pro residues" evidence="4">
    <location>
        <begin position="881"/>
        <end position="891"/>
    </location>
</feature>
<feature type="compositionally biased region" description="Pro residues" evidence="4">
    <location>
        <begin position="281"/>
        <end position="295"/>
    </location>
</feature>
<comment type="caution">
    <text evidence="5">The sequence shown here is derived from an EMBL/GenBank/DDBJ whole genome shotgun (WGS) entry which is preliminary data.</text>
</comment>
<dbReference type="Proteomes" id="UP000252355">
    <property type="component" value="Unassembled WGS sequence"/>
</dbReference>
<protein>
    <submittedName>
        <fullName evidence="5">Putative Fe-S oxidoreductase</fullName>
    </submittedName>
</protein>
<feature type="compositionally biased region" description="Pro residues" evidence="4">
    <location>
        <begin position="254"/>
        <end position="264"/>
    </location>
</feature>
<feature type="compositionally biased region" description="Pro residues" evidence="4">
    <location>
        <begin position="230"/>
        <end position="245"/>
    </location>
</feature>
<dbReference type="PANTHER" id="PTHR44943">
    <property type="entry name" value="CELLULOSE SYNTHASE OPERON PROTEIN C"/>
    <property type="match status" value="1"/>
</dbReference>
<dbReference type="InterPro" id="IPR051685">
    <property type="entry name" value="Ycf3/AcsC/BcsC/TPR_MFPF"/>
</dbReference>
<name>A0A367ZSH1_9BACT</name>
<feature type="compositionally biased region" description="Low complexity" evidence="4">
    <location>
        <begin position="986"/>
        <end position="1012"/>
    </location>
</feature>
<evidence type="ECO:0000256" key="2">
    <source>
        <dbReference type="ARBA" id="ARBA00022803"/>
    </source>
</evidence>
<evidence type="ECO:0000256" key="1">
    <source>
        <dbReference type="ARBA" id="ARBA00022737"/>
    </source>
</evidence>
<feature type="compositionally biased region" description="Pro residues" evidence="4">
    <location>
        <begin position="833"/>
        <end position="848"/>
    </location>
</feature>
<feature type="region of interest" description="Disordered" evidence="4">
    <location>
        <begin position="198"/>
        <end position="316"/>
    </location>
</feature>
<dbReference type="EMBL" id="QOQW01000003">
    <property type="protein sequence ID" value="RCK81093.1"/>
    <property type="molecule type" value="Genomic_DNA"/>
</dbReference>
<feature type="compositionally biased region" description="Acidic residues" evidence="4">
    <location>
        <begin position="265"/>
        <end position="280"/>
    </location>
</feature>
<feature type="repeat" description="TPR" evidence="3">
    <location>
        <begin position="142"/>
        <end position="175"/>
    </location>
</feature>
<evidence type="ECO:0000256" key="3">
    <source>
        <dbReference type="PROSITE-ProRule" id="PRU00339"/>
    </source>
</evidence>
<feature type="compositionally biased region" description="Low complexity" evidence="4">
    <location>
        <begin position="958"/>
        <end position="967"/>
    </location>
</feature>
<dbReference type="SMART" id="SM00028">
    <property type="entry name" value="TPR"/>
    <property type="match status" value="6"/>
</dbReference>
<proteinExistence type="predicted"/>
<accession>A0A367ZSH1</accession>
<dbReference type="InterPro" id="IPR019734">
    <property type="entry name" value="TPR_rpt"/>
</dbReference>
<gene>
    <name evidence="5" type="ORF">OZSIB_2470</name>
</gene>
<evidence type="ECO:0000313" key="5">
    <source>
        <dbReference type="EMBL" id="RCK81093.1"/>
    </source>
</evidence>
<feature type="compositionally biased region" description="Low complexity" evidence="4">
    <location>
        <begin position="869"/>
        <end position="880"/>
    </location>
</feature>
<feature type="region of interest" description="Disordered" evidence="4">
    <location>
        <begin position="811"/>
        <end position="1014"/>
    </location>
</feature>